<keyword evidence="3 7" id="KW-0813">Transport</keyword>
<dbReference type="SUPFAM" id="SSF103473">
    <property type="entry name" value="MFS general substrate transporter"/>
    <property type="match status" value="1"/>
</dbReference>
<dbReference type="InParanoid" id="A0A5J5EJW4"/>
<dbReference type="Gene3D" id="1.20.1250.20">
    <property type="entry name" value="MFS general substrate transporter like domains"/>
    <property type="match status" value="1"/>
</dbReference>
<feature type="transmembrane region" description="Helical" evidence="8">
    <location>
        <begin position="523"/>
        <end position="543"/>
    </location>
</feature>
<keyword evidence="10" id="KW-1185">Reference proteome</keyword>
<keyword evidence="5 8" id="KW-1133">Transmembrane helix</keyword>
<accession>A0A5J5EJW4</accession>
<evidence type="ECO:0000256" key="6">
    <source>
        <dbReference type="ARBA" id="ARBA00023136"/>
    </source>
</evidence>
<evidence type="ECO:0000256" key="3">
    <source>
        <dbReference type="ARBA" id="ARBA00022448"/>
    </source>
</evidence>
<feature type="transmembrane region" description="Helical" evidence="8">
    <location>
        <begin position="129"/>
        <end position="149"/>
    </location>
</feature>
<evidence type="ECO:0000256" key="8">
    <source>
        <dbReference type="SAM" id="Phobius"/>
    </source>
</evidence>
<feature type="transmembrane region" description="Helical" evidence="8">
    <location>
        <begin position="155"/>
        <end position="176"/>
    </location>
</feature>
<feature type="transmembrane region" description="Helical" evidence="8">
    <location>
        <begin position="495"/>
        <end position="517"/>
    </location>
</feature>
<evidence type="ECO:0000256" key="4">
    <source>
        <dbReference type="ARBA" id="ARBA00022692"/>
    </source>
</evidence>
<dbReference type="EMBL" id="VXIS01000278">
    <property type="protein sequence ID" value="KAA8895246.1"/>
    <property type="molecule type" value="Genomic_DNA"/>
</dbReference>
<dbReference type="InterPro" id="IPR000109">
    <property type="entry name" value="POT_fam"/>
</dbReference>
<dbReference type="Proteomes" id="UP000326924">
    <property type="component" value="Unassembled WGS sequence"/>
</dbReference>
<evidence type="ECO:0000313" key="9">
    <source>
        <dbReference type="EMBL" id="KAA8895246.1"/>
    </source>
</evidence>
<dbReference type="FunFam" id="1.20.1250.20:FF:000085">
    <property type="entry name" value="MFS peptide transporter Ptr2"/>
    <property type="match status" value="1"/>
</dbReference>
<dbReference type="InterPro" id="IPR036259">
    <property type="entry name" value="MFS_trans_sf"/>
</dbReference>
<evidence type="ECO:0000256" key="2">
    <source>
        <dbReference type="ARBA" id="ARBA00005982"/>
    </source>
</evidence>
<evidence type="ECO:0000313" key="10">
    <source>
        <dbReference type="Proteomes" id="UP000326924"/>
    </source>
</evidence>
<evidence type="ECO:0000256" key="5">
    <source>
        <dbReference type="ARBA" id="ARBA00022989"/>
    </source>
</evidence>
<dbReference type="GO" id="GO:0071916">
    <property type="term" value="F:dipeptide transmembrane transporter activity"/>
    <property type="evidence" value="ECO:0007669"/>
    <property type="project" value="UniProtKB-ARBA"/>
</dbReference>
<evidence type="ECO:0000256" key="7">
    <source>
        <dbReference type="RuleBase" id="RU003755"/>
    </source>
</evidence>
<comment type="subcellular location">
    <subcellularLocation>
        <location evidence="1 7">Membrane</location>
        <topology evidence="1 7">Multi-pass membrane protein</topology>
    </subcellularLocation>
</comment>
<name>A0A5J5EJW4_9PEZI</name>
<feature type="transmembrane region" description="Helical" evidence="8">
    <location>
        <begin position="459"/>
        <end position="483"/>
    </location>
</feature>
<feature type="transmembrane region" description="Helical" evidence="8">
    <location>
        <begin position="416"/>
        <end position="439"/>
    </location>
</feature>
<dbReference type="Pfam" id="PF00854">
    <property type="entry name" value="PTR2"/>
    <property type="match status" value="1"/>
</dbReference>
<reference evidence="9 10" key="1">
    <citation type="submission" date="2019-09" db="EMBL/GenBank/DDBJ databases">
        <title>Draft genome of the ectomycorrhizal ascomycete Sphaerosporella brunnea.</title>
        <authorList>
            <consortium name="DOE Joint Genome Institute"/>
            <person name="Benucci G.M."/>
            <person name="Marozzi G."/>
            <person name="Antonielli L."/>
            <person name="Sanchez S."/>
            <person name="Marco P."/>
            <person name="Wang X."/>
            <person name="Falini L.B."/>
            <person name="Barry K."/>
            <person name="Haridas S."/>
            <person name="Lipzen A."/>
            <person name="Labutti K."/>
            <person name="Grigoriev I.V."/>
            <person name="Murat C."/>
            <person name="Martin F."/>
            <person name="Albertini E."/>
            <person name="Donnini D."/>
            <person name="Bonito G."/>
        </authorList>
    </citation>
    <scope>NUCLEOTIDE SEQUENCE [LARGE SCALE GENOMIC DNA]</scope>
    <source>
        <strain evidence="9 10">Sb_GMNB300</strain>
    </source>
</reference>
<organism evidence="9 10">
    <name type="scientific">Sphaerosporella brunnea</name>
    <dbReference type="NCBI Taxonomy" id="1250544"/>
    <lineage>
        <taxon>Eukaryota</taxon>
        <taxon>Fungi</taxon>
        <taxon>Dikarya</taxon>
        <taxon>Ascomycota</taxon>
        <taxon>Pezizomycotina</taxon>
        <taxon>Pezizomycetes</taxon>
        <taxon>Pezizales</taxon>
        <taxon>Pyronemataceae</taxon>
        <taxon>Sphaerosporella</taxon>
    </lineage>
</organism>
<dbReference type="AlphaFoldDB" id="A0A5J5EJW4"/>
<dbReference type="GO" id="GO:0005886">
    <property type="term" value="C:plasma membrane"/>
    <property type="evidence" value="ECO:0007669"/>
    <property type="project" value="UniProtKB-ARBA"/>
</dbReference>
<comment type="similarity">
    <text evidence="2 7">Belongs to the major facilitator superfamily. Proton-dependent oligopeptide transporter (POT/PTR) (TC 2.A.17) family.</text>
</comment>
<feature type="transmembrane region" description="Helical" evidence="8">
    <location>
        <begin position="387"/>
        <end position="404"/>
    </location>
</feature>
<feature type="transmembrane region" description="Helical" evidence="8">
    <location>
        <begin position="243"/>
        <end position="264"/>
    </location>
</feature>
<proteinExistence type="inferred from homology"/>
<comment type="caution">
    <text evidence="9">The sequence shown here is derived from an EMBL/GenBank/DDBJ whole genome shotgun (WGS) entry which is preliminary data.</text>
</comment>
<protein>
    <submittedName>
        <fullName evidence="9">MFS peptide transporter</fullName>
    </submittedName>
</protein>
<evidence type="ECO:0000256" key="1">
    <source>
        <dbReference type="ARBA" id="ARBA00004141"/>
    </source>
</evidence>
<dbReference type="PROSITE" id="PS01023">
    <property type="entry name" value="PTR2_2"/>
    <property type="match status" value="1"/>
</dbReference>
<keyword evidence="6 8" id="KW-0472">Membrane</keyword>
<sequence>MITSEKEGALPEYYAEASVDGSLPTEEELTTLRRVSGPVPWTAYTIGLVELCERFSYYGTTAVFVNFIQRDLPPGSVTGAGGHEGQSGALGMGQRASTGLTTFNAFWAYTMPLIGAYVADEYWGRYKTIMVAIGVAIVGHIILIISAIPEVIVHPNGAIACFSVGLIIMGIGVGGFKSNISPLIAEQYKQSALEVKTLPSGERVIVDSTLTVSRIYMYFYMMINVGSLAGSVAMVYAEKYVGFWLSFTLPTILFLFCPMIMFLCRNKYSTSPPTGSVTSKAWNACMLAMKGRWSINPVKTYRNLHADDFWDACKPSKIDPASRPTWMTFDDEWVDQLRRGLLACKVFLWYPLYWLAYNQMTNNLTSQAATMQLHGIPNDILGNLNPLSLIIIIPICDIWIYPGLRKAGIRFTPVKRIAMGFMMGTLAMIWSTVTQYYIYKLNPCGDHPNSCTEVAPINVWVQTGAYVFIALSEIFASITGLEYAFTKAPKNMRSLVMAINLFMTAISSALGQALVALSDDPLLVWNYGSVAVLAFIGGVLFWLQNRKLDAEEDALNMLPESNFEGIVKENSFGDHS</sequence>
<feature type="transmembrane region" description="Helical" evidence="8">
    <location>
        <begin position="218"/>
        <end position="237"/>
    </location>
</feature>
<dbReference type="OrthoDB" id="8904098at2759"/>
<gene>
    <name evidence="9" type="ORF">FN846DRAFT_785302</name>
</gene>
<keyword evidence="4 7" id="KW-0812">Transmembrane</keyword>
<feature type="transmembrane region" description="Helical" evidence="8">
    <location>
        <begin position="340"/>
        <end position="357"/>
    </location>
</feature>
<dbReference type="InterPro" id="IPR018456">
    <property type="entry name" value="PTR2_symporter_CS"/>
</dbReference>
<dbReference type="PANTHER" id="PTHR11654">
    <property type="entry name" value="OLIGOPEPTIDE TRANSPORTER-RELATED"/>
    <property type="match status" value="1"/>
</dbReference>